<dbReference type="SUPFAM" id="SSF82171">
    <property type="entry name" value="DPP6 N-terminal domain-like"/>
    <property type="match status" value="1"/>
</dbReference>
<dbReference type="Pfam" id="PF16407">
    <property type="entry name" value="PKD_2"/>
    <property type="match status" value="1"/>
</dbReference>
<dbReference type="AlphaFoldDB" id="A0A412X4R2"/>
<dbReference type="PROSITE" id="PS51257">
    <property type="entry name" value="PROKAR_LIPOPROTEIN"/>
    <property type="match status" value="1"/>
</dbReference>
<evidence type="ECO:0000313" key="2">
    <source>
        <dbReference type="Proteomes" id="UP000283589"/>
    </source>
</evidence>
<protein>
    <recommendedName>
        <fullName evidence="3">PKD-like family protein</fullName>
    </recommendedName>
</protein>
<reference evidence="1 2" key="1">
    <citation type="submission" date="2018-08" db="EMBL/GenBank/DDBJ databases">
        <title>A genome reference for cultivated species of the human gut microbiota.</title>
        <authorList>
            <person name="Zou Y."/>
            <person name="Xue W."/>
            <person name="Luo G."/>
        </authorList>
    </citation>
    <scope>NUCLEOTIDE SEQUENCE [LARGE SCALE GENOMIC DNA]</scope>
    <source>
        <strain evidence="1 2">AF14-49</strain>
    </source>
</reference>
<gene>
    <name evidence="1" type="ORF">DWW18_03050</name>
</gene>
<organism evidence="1 2">
    <name type="scientific">Butyricimonas virosa</name>
    <dbReference type="NCBI Taxonomy" id="544645"/>
    <lineage>
        <taxon>Bacteria</taxon>
        <taxon>Pseudomonadati</taxon>
        <taxon>Bacteroidota</taxon>
        <taxon>Bacteroidia</taxon>
        <taxon>Bacteroidales</taxon>
        <taxon>Odoribacteraceae</taxon>
        <taxon>Butyricimonas</taxon>
    </lineage>
</organism>
<dbReference type="Proteomes" id="UP000283589">
    <property type="component" value="Unassembled WGS sequence"/>
</dbReference>
<evidence type="ECO:0008006" key="3">
    <source>
        <dbReference type="Google" id="ProtNLM"/>
    </source>
</evidence>
<proteinExistence type="predicted"/>
<name>A0A412X4R2_9BACT</name>
<dbReference type="STRING" id="1121130.GCA_000519105_02148"/>
<evidence type="ECO:0000313" key="1">
    <source>
        <dbReference type="EMBL" id="RGV35775.1"/>
    </source>
</evidence>
<dbReference type="EMBL" id="QRZA01000003">
    <property type="protein sequence ID" value="RGV35775.1"/>
    <property type="molecule type" value="Genomic_DNA"/>
</dbReference>
<sequence>MFGKVICMRTILFFVCLTGLLFACYDDKGNYDYHDINQITISGIDSLIRCDQMDLLHIPVTLEGTQYADTNRFTYFWEINRKIVSTAKDLNVYVNFPLGENEARFVVTDKELGTKAFKYFKINVSSSTAGDCILVLSKYKGHAELSFKRLDKEGSVFTPNFYEALTGNYLGTNPRRIHRDYLPEANNVNSGLKIETDHQIKCLSEETLQEIEGNAILDHNYYIKEAQGLPSGDITGFEVKAFNHQATTMEGMMNTNYTCTIAGDEFWTIQSTCVPSMNMWLKLAFMQIRSPWKGTLSPTMFLSSLVESGGQNYTVANMYMFDETVGQFWYNNLLSANNVGVPELGTYSGYSLLFGTHTATKDHAVAVLSDGAGYRMLYMNLSNGTQSVLADFAVPSNIINETTSYYPMKNEAYMLFTTNDKLYRYNLRELENNVAPGNSSVFVELSKWGYNAEAKITCMSVSRTEQEILLGVSRYGDDTEGMSEGLKGDVLVLDLKTGELVKKYEGISGVPVDVKIKYQKWLRDGKEGGNVVDMLYF</sequence>
<comment type="caution">
    <text evidence="1">The sequence shown here is derived from an EMBL/GenBank/DDBJ whole genome shotgun (WGS) entry which is preliminary data.</text>
</comment>
<dbReference type="InterPro" id="IPR032183">
    <property type="entry name" value="PKD-like"/>
</dbReference>
<accession>A0A412X4R2</accession>